<dbReference type="InterPro" id="IPR056398">
    <property type="entry name" value="Tudor_Coilin"/>
</dbReference>
<organism evidence="4 5">
    <name type="scientific">Exophiala sideris</name>
    <dbReference type="NCBI Taxonomy" id="1016849"/>
    <lineage>
        <taxon>Eukaryota</taxon>
        <taxon>Fungi</taxon>
        <taxon>Dikarya</taxon>
        <taxon>Ascomycota</taxon>
        <taxon>Pezizomycotina</taxon>
        <taxon>Eurotiomycetes</taxon>
        <taxon>Chaetothyriomycetidae</taxon>
        <taxon>Chaetothyriales</taxon>
        <taxon>Herpotrichiellaceae</taxon>
        <taxon>Exophiala</taxon>
    </lineage>
</organism>
<accession>A0A0D1VYZ1</accession>
<dbReference type="EMBL" id="KN846952">
    <property type="protein sequence ID" value="KIV81635.1"/>
    <property type="molecule type" value="Genomic_DNA"/>
</dbReference>
<evidence type="ECO:0000313" key="4">
    <source>
        <dbReference type="EMBL" id="KIV81635.1"/>
    </source>
</evidence>
<feature type="compositionally biased region" description="Acidic residues" evidence="1">
    <location>
        <begin position="267"/>
        <end position="278"/>
    </location>
</feature>
<feature type="compositionally biased region" description="Basic and acidic residues" evidence="1">
    <location>
        <begin position="533"/>
        <end position="552"/>
    </location>
</feature>
<dbReference type="Pfam" id="PF24054">
    <property type="entry name" value="DUF7357"/>
    <property type="match status" value="1"/>
</dbReference>
<evidence type="ECO:0000256" key="1">
    <source>
        <dbReference type="SAM" id="MobiDB-lite"/>
    </source>
</evidence>
<feature type="compositionally biased region" description="Polar residues" evidence="1">
    <location>
        <begin position="1184"/>
        <end position="1210"/>
    </location>
</feature>
<feature type="region of interest" description="Disordered" evidence="1">
    <location>
        <begin position="1135"/>
        <end position="1369"/>
    </location>
</feature>
<feature type="compositionally biased region" description="Low complexity" evidence="1">
    <location>
        <begin position="800"/>
        <end position="813"/>
    </location>
</feature>
<feature type="compositionally biased region" description="Basic and acidic residues" evidence="1">
    <location>
        <begin position="1145"/>
        <end position="1160"/>
    </location>
</feature>
<feature type="region of interest" description="Disordered" evidence="1">
    <location>
        <begin position="186"/>
        <end position="230"/>
    </location>
</feature>
<feature type="compositionally biased region" description="Basic and acidic residues" evidence="1">
    <location>
        <begin position="633"/>
        <end position="650"/>
    </location>
</feature>
<feature type="region of interest" description="Disordered" evidence="1">
    <location>
        <begin position="144"/>
        <end position="163"/>
    </location>
</feature>
<feature type="region of interest" description="Disordered" evidence="1">
    <location>
        <begin position="409"/>
        <end position="714"/>
    </location>
</feature>
<feature type="region of interest" description="Disordered" evidence="1">
    <location>
        <begin position="242"/>
        <end position="397"/>
    </location>
</feature>
<feature type="compositionally biased region" description="Pro residues" evidence="1">
    <location>
        <begin position="1293"/>
        <end position="1303"/>
    </location>
</feature>
<feature type="compositionally biased region" description="Acidic residues" evidence="1">
    <location>
        <begin position="210"/>
        <end position="230"/>
    </location>
</feature>
<proteinExistence type="predicted"/>
<feature type="compositionally biased region" description="Polar residues" evidence="1">
    <location>
        <begin position="583"/>
        <end position="595"/>
    </location>
</feature>
<dbReference type="InterPro" id="IPR055781">
    <property type="entry name" value="DUF7357"/>
</dbReference>
<feature type="compositionally biased region" description="Acidic residues" evidence="1">
    <location>
        <begin position="1161"/>
        <end position="1183"/>
    </location>
</feature>
<feature type="compositionally biased region" description="Polar residues" evidence="1">
    <location>
        <begin position="1344"/>
        <end position="1367"/>
    </location>
</feature>
<feature type="compositionally biased region" description="Low complexity" evidence="1">
    <location>
        <begin position="374"/>
        <end position="388"/>
    </location>
</feature>
<feature type="compositionally biased region" description="Acidic residues" evidence="1">
    <location>
        <begin position="326"/>
        <end position="342"/>
    </location>
</feature>
<feature type="compositionally biased region" description="Acidic residues" evidence="1">
    <location>
        <begin position="414"/>
        <end position="424"/>
    </location>
</feature>
<feature type="compositionally biased region" description="Acidic residues" evidence="1">
    <location>
        <begin position="436"/>
        <end position="474"/>
    </location>
</feature>
<feature type="compositionally biased region" description="Polar residues" evidence="1">
    <location>
        <begin position="1254"/>
        <end position="1278"/>
    </location>
</feature>
<evidence type="ECO:0000313" key="5">
    <source>
        <dbReference type="Proteomes" id="UP000053599"/>
    </source>
</evidence>
<feature type="region of interest" description="Disordered" evidence="1">
    <location>
        <begin position="876"/>
        <end position="895"/>
    </location>
</feature>
<sequence>MRLQLLIQRHTLPPVHIIYTTGAGPASHTRSRDSTIADLLSDVNDIVPLESADGEWGLEDYAVEVAATVDQSSLYECLHYQTCESVLREDDEVIIRALTSEDLRVRRLSGRHQITGDGRHLVDGIPFGKQWLRRTNRPGIVIPPRKKRRLLTEEPSSDNEEAPKQILLAEQEDDYTSALVPFIGEDDEDDEEDEDFIEEEDPDQVTLREEFDDADADPDDEEVDVGDDLNDEVKVLLKDAEDIASAGGGGASRSIFEQKLKRKRDIDDEGQPYEDEVFEGFSTPAKSPKKGDLDDKGEASVDSDEDSMMADIATHQAEKRALNIVDDNDDVDEDEEDLDFDSSIDSNADKDKIHAEIGRAIATKDKGREESDGDSSSVDDASSSASEDSMMDKLAMEQAKKRALNLVNDSGNDLLDDSAADEDFSTPQAEGLAQQDVDETSSSDSDSDSSSESEEDCDSESDVSDSDSESEDDGEKGQQGRKTIPESKAAPAPTTKAPITDLQDNQKSATSAPGQGMARTHRNNDRGKKRKRLEALKREGLLPENADFKALAEYDQGPNQGTMNLDQAEPAFNEPDVEDDATTETIGDTEIPSQDETAETTTHEAVDEDGVDDTALTAAPTVAPPFEVTKTAPQKETETVPEPAPKRARLDLASSRRMLFSSLGLRTPKTREAEQALRDKLSKSIRPIKQVAGPTTGTEPSPAQSHVSMEDEDSWKAKLVVSAFECEEYSGLMEPPPFPFKQGWTKPARDGNNKKRQSRDQDQFYQRQDEEASHSYEQNFAPDVSTLGGGGETNPTPDHATSASNAANTEAAEIPVPTDFESLPALAQEHLHPGAVIAYQQLHVDASTNWQPEISAYRVGEVSQKDQDGTILVKLDPESMKTEPSKSTDDTEEPKTYGFELEGEDASQEDDGIREIHFSNMISAKLVKASSVEVPESSHVNGVGLRGGEAPVASSGDQFAVIPESADQDITSQRLAQPQISIDEIATPRRDEISVIIKEAGFDSALDEQLLQPITNGTQFRKSASASGEVDEESTHTSRRRSPLLDFVPSDDQPSSVVDENGWPLHDDGPDATFDSEPPTSSPYVHTQESVEYPHISQMAIESSGVVQVTNSSSHQDAQKVALTPVVDLSFTISEQEKSVSQAEEAGKSQDELETKREPMNDEENEVKDDANGEDDGDDDSEYQESSAPLKSEVSQSQSQDVYEGTSQEPRSQRDSSFLGGLGHDGRDSSYHDDDDGVDEDSDNNSDELPSLHELTSSQKVRVQTRSISRKTSPPTTRKSLRKSERVKSSTPPSSPELPPSSQPEPKMSQSEEPRMSQIHIGSKSVDLTQSSDGSSPVMGDDGSYSTKTRTRAQVNGHKNSQGTAARQVSGLGTRRLLTTKKLRNYF</sequence>
<name>A0A0D1VYZ1_9EURO</name>
<dbReference type="HOGENOM" id="CLU_251167_0_0_1"/>
<feature type="domain" description="Coilin tudor" evidence="2">
    <location>
        <begin position="817"/>
        <end position="929"/>
    </location>
</feature>
<feature type="compositionally biased region" description="Low complexity" evidence="1">
    <location>
        <begin position="614"/>
        <end position="625"/>
    </location>
</feature>
<protein>
    <submittedName>
        <fullName evidence="4">Uncharacterized protein</fullName>
    </submittedName>
</protein>
<feature type="compositionally biased region" description="Low complexity" evidence="1">
    <location>
        <begin position="488"/>
        <end position="498"/>
    </location>
</feature>
<feature type="compositionally biased region" description="Polar residues" evidence="1">
    <location>
        <begin position="502"/>
        <end position="513"/>
    </location>
</feature>
<dbReference type="Proteomes" id="UP000053599">
    <property type="component" value="Unassembled WGS sequence"/>
</dbReference>
<dbReference type="Pfam" id="PF23086">
    <property type="entry name" value="Tudor_Coilin"/>
    <property type="match status" value="1"/>
</dbReference>
<feature type="compositionally biased region" description="Basic and acidic residues" evidence="1">
    <location>
        <begin position="289"/>
        <end position="299"/>
    </location>
</feature>
<feature type="compositionally biased region" description="Basic and acidic residues" evidence="1">
    <location>
        <begin position="669"/>
        <end position="682"/>
    </location>
</feature>
<evidence type="ECO:0000259" key="2">
    <source>
        <dbReference type="Pfam" id="PF23086"/>
    </source>
</evidence>
<feature type="compositionally biased region" description="Basic and acidic residues" evidence="1">
    <location>
        <begin position="747"/>
        <end position="774"/>
    </location>
</feature>
<reference evidence="4 5" key="1">
    <citation type="submission" date="2015-01" db="EMBL/GenBank/DDBJ databases">
        <title>The Genome Sequence of Exophiala sideris CBS121828.</title>
        <authorList>
            <consortium name="The Broad Institute Genomics Platform"/>
            <person name="Cuomo C."/>
            <person name="de Hoog S."/>
            <person name="Gorbushina A."/>
            <person name="Stielow B."/>
            <person name="Teixiera M."/>
            <person name="Abouelleil A."/>
            <person name="Chapman S.B."/>
            <person name="Priest M."/>
            <person name="Young S.K."/>
            <person name="Wortman J."/>
            <person name="Nusbaum C."/>
            <person name="Birren B."/>
        </authorList>
    </citation>
    <scope>NUCLEOTIDE SEQUENCE [LARGE SCALE GENOMIC DNA]</scope>
    <source>
        <strain evidence="4 5">CBS 121828</strain>
    </source>
</reference>
<feature type="compositionally biased region" description="Polar residues" evidence="1">
    <location>
        <begin position="693"/>
        <end position="707"/>
    </location>
</feature>
<feature type="compositionally biased region" description="Acidic residues" evidence="1">
    <location>
        <begin position="1233"/>
        <end position="1246"/>
    </location>
</feature>
<gene>
    <name evidence="4" type="ORF">PV11_03805</name>
</gene>
<feature type="compositionally biased region" description="Basic and acidic residues" evidence="1">
    <location>
        <begin position="347"/>
        <end position="370"/>
    </location>
</feature>
<feature type="domain" description="DUF7357" evidence="3">
    <location>
        <begin position="1"/>
        <end position="145"/>
    </location>
</feature>
<dbReference type="OrthoDB" id="3365616at2759"/>
<feature type="region of interest" description="Disordered" evidence="1">
    <location>
        <begin position="1018"/>
        <end position="1097"/>
    </location>
</feature>
<feature type="compositionally biased region" description="Polar residues" evidence="1">
    <location>
        <begin position="1326"/>
        <end position="1335"/>
    </location>
</feature>
<feature type="compositionally biased region" description="Polar residues" evidence="1">
    <location>
        <begin position="1078"/>
        <end position="1090"/>
    </location>
</feature>
<feature type="compositionally biased region" description="Acidic residues" evidence="1">
    <location>
        <begin position="186"/>
        <end position="203"/>
    </location>
</feature>
<evidence type="ECO:0000259" key="3">
    <source>
        <dbReference type="Pfam" id="PF24054"/>
    </source>
</evidence>
<feature type="region of interest" description="Disordered" evidence="1">
    <location>
        <begin position="731"/>
        <end position="820"/>
    </location>
</feature>
<dbReference type="STRING" id="1016849.A0A0D1VYZ1"/>